<dbReference type="SUPFAM" id="SSF53187">
    <property type="entry name" value="Zn-dependent exopeptidases"/>
    <property type="match status" value="1"/>
</dbReference>
<keyword evidence="4" id="KW-1185">Reference proteome</keyword>
<dbReference type="InterPro" id="IPR052030">
    <property type="entry name" value="Peptidase_M20/M20A_hydrolases"/>
</dbReference>
<dbReference type="OrthoDB" id="6119954at2759"/>
<dbReference type="GO" id="GO:0016805">
    <property type="term" value="F:dipeptidase activity"/>
    <property type="evidence" value="ECO:0007669"/>
    <property type="project" value="TreeGrafter"/>
</dbReference>
<protein>
    <submittedName>
        <fullName evidence="3">Bacterial exopeptidase dimerization domain-containing protein</fullName>
    </submittedName>
</protein>
<dbReference type="EMBL" id="ML179422">
    <property type="protein sequence ID" value="THU88083.1"/>
    <property type="molecule type" value="Genomic_DNA"/>
</dbReference>
<organism evidence="3 4">
    <name type="scientific">Dendrothele bispora (strain CBS 962.96)</name>
    <dbReference type="NCBI Taxonomy" id="1314807"/>
    <lineage>
        <taxon>Eukaryota</taxon>
        <taxon>Fungi</taxon>
        <taxon>Dikarya</taxon>
        <taxon>Basidiomycota</taxon>
        <taxon>Agaricomycotina</taxon>
        <taxon>Agaricomycetes</taxon>
        <taxon>Agaricomycetidae</taxon>
        <taxon>Agaricales</taxon>
        <taxon>Agaricales incertae sedis</taxon>
        <taxon>Dendrothele</taxon>
    </lineage>
</organism>
<feature type="non-terminal residue" evidence="3">
    <location>
        <position position="1"/>
    </location>
</feature>
<feature type="domain" description="Peptidase M20 dimerisation" evidence="2">
    <location>
        <begin position="109"/>
        <end position="192"/>
    </location>
</feature>
<dbReference type="Proteomes" id="UP000297245">
    <property type="component" value="Unassembled WGS sequence"/>
</dbReference>
<evidence type="ECO:0000313" key="4">
    <source>
        <dbReference type="Proteomes" id="UP000297245"/>
    </source>
</evidence>
<reference evidence="3 4" key="1">
    <citation type="journal article" date="2019" name="Nat. Ecol. Evol.">
        <title>Megaphylogeny resolves global patterns of mushroom evolution.</title>
        <authorList>
            <person name="Varga T."/>
            <person name="Krizsan K."/>
            <person name="Foldi C."/>
            <person name="Dima B."/>
            <person name="Sanchez-Garcia M."/>
            <person name="Sanchez-Ramirez S."/>
            <person name="Szollosi G.J."/>
            <person name="Szarkandi J.G."/>
            <person name="Papp V."/>
            <person name="Albert L."/>
            <person name="Andreopoulos W."/>
            <person name="Angelini C."/>
            <person name="Antonin V."/>
            <person name="Barry K.W."/>
            <person name="Bougher N.L."/>
            <person name="Buchanan P."/>
            <person name="Buyck B."/>
            <person name="Bense V."/>
            <person name="Catcheside P."/>
            <person name="Chovatia M."/>
            <person name="Cooper J."/>
            <person name="Damon W."/>
            <person name="Desjardin D."/>
            <person name="Finy P."/>
            <person name="Geml J."/>
            <person name="Haridas S."/>
            <person name="Hughes K."/>
            <person name="Justo A."/>
            <person name="Karasinski D."/>
            <person name="Kautmanova I."/>
            <person name="Kiss B."/>
            <person name="Kocsube S."/>
            <person name="Kotiranta H."/>
            <person name="LaButti K.M."/>
            <person name="Lechner B.E."/>
            <person name="Liimatainen K."/>
            <person name="Lipzen A."/>
            <person name="Lukacs Z."/>
            <person name="Mihaltcheva S."/>
            <person name="Morgado L.N."/>
            <person name="Niskanen T."/>
            <person name="Noordeloos M.E."/>
            <person name="Ohm R.A."/>
            <person name="Ortiz-Santana B."/>
            <person name="Ovrebo C."/>
            <person name="Racz N."/>
            <person name="Riley R."/>
            <person name="Savchenko A."/>
            <person name="Shiryaev A."/>
            <person name="Soop K."/>
            <person name="Spirin V."/>
            <person name="Szebenyi C."/>
            <person name="Tomsovsky M."/>
            <person name="Tulloss R.E."/>
            <person name="Uehling J."/>
            <person name="Grigoriev I.V."/>
            <person name="Vagvolgyi C."/>
            <person name="Papp T."/>
            <person name="Martin F.M."/>
            <person name="Miettinen O."/>
            <person name="Hibbett D.S."/>
            <person name="Nagy L.G."/>
        </authorList>
    </citation>
    <scope>NUCLEOTIDE SEQUENCE [LARGE SCALE GENOMIC DNA]</scope>
    <source>
        <strain evidence="3 4">CBS 962.96</strain>
    </source>
</reference>
<accession>A0A4S8LH35</accession>
<comment type="similarity">
    <text evidence="1">Belongs to the peptidase M20A family.</text>
</comment>
<dbReference type="InterPro" id="IPR036264">
    <property type="entry name" value="Bact_exopeptidase_dim_dom"/>
</dbReference>
<name>A0A4S8LH35_DENBC</name>
<evidence type="ECO:0000259" key="2">
    <source>
        <dbReference type="Pfam" id="PF07687"/>
    </source>
</evidence>
<proteinExistence type="inferred from homology"/>
<dbReference type="FunFam" id="3.30.70.360:FF:000004">
    <property type="entry name" value="Peptidase M20 domain-containing protein 2"/>
    <property type="match status" value="1"/>
</dbReference>
<dbReference type="PANTHER" id="PTHR30575:SF0">
    <property type="entry name" value="XAA-ARG DIPEPTIDASE"/>
    <property type="match status" value="1"/>
</dbReference>
<dbReference type="InterPro" id="IPR011650">
    <property type="entry name" value="Peptidase_M20_dimer"/>
</dbReference>
<evidence type="ECO:0000256" key="1">
    <source>
        <dbReference type="ARBA" id="ARBA00006247"/>
    </source>
</evidence>
<dbReference type="AlphaFoldDB" id="A0A4S8LH35"/>
<dbReference type="SUPFAM" id="SSF55031">
    <property type="entry name" value="Bacterial exopeptidase dimerisation domain"/>
    <property type="match status" value="1"/>
</dbReference>
<dbReference type="PANTHER" id="PTHR30575">
    <property type="entry name" value="PEPTIDASE M20"/>
    <property type="match status" value="1"/>
</dbReference>
<gene>
    <name evidence="3" type="ORF">K435DRAFT_782163</name>
</gene>
<dbReference type="Pfam" id="PF07687">
    <property type="entry name" value="M20_dimer"/>
    <property type="match status" value="1"/>
</dbReference>
<evidence type="ECO:0000313" key="3">
    <source>
        <dbReference type="EMBL" id="THU88083.1"/>
    </source>
</evidence>
<dbReference type="Gene3D" id="3.40.630.10">
    <property type="entry name" value="Zn peptidases"/>
    <property type="match status" value="1"/>
</dbReference>
<dbReference type="Gene3D" id="3.30.70.360">
    <property type="match status" value="1"/>
</dbReference>
<dbReference type="Pfam" id="PF01546">
    <property type="entry name" value="Peptidase_M20"/>
    <property type="match status" value="1"/>
</dbReference>
<dbReference type="InterPro" id="IPR002933">
    <property type="entry name" value="Peptidase_M20"/>
</dbReference>
<sequence>KHGEGGRTVGVNSEMDALPGIGHACGHNLIAIAGVAVACAMKTALEKFDVSGSIQLLGTPAEEAATGKVVLLEKGAYKDMDVCVMCHPAPGPKGSVALSSSLAVSAFEAEYFGHTAHAALSPWEGINALDAAVLAYNNVNALRQQLKPNVRVHGILKGKDWTINIIPDYAMYSIAVRAPTRAQQEAARARVLPCLEASAGATGCKSKISETIQMFDLRQNKALGDEVANIICSRYGTIDREYGIASASTDFGNVSYELPSLHPGFAIPTVPGGGNHTPEFAKAAATVEAHEACLDISKALAATGIRVFIDDEFFEEVKRTFEEDKALRETVL</sequence>